<organism evidence="7 8">
    <name type="scientific">Stichopus japonicus</name>
    <name type="common">Sea cucumber</name>
    <dbReference type="NCBI Taxonomy" id="307972"/>
    <lineage>
        <taxon>Eukaryota</taxon>
        <taxon>Metazoa</taxon>
        <taxon>Echinodermata</taxon>
        <taxon>Eleutherozoa</taxon>
        <taxon>Echinozoa</taxon>
        <taxon>Holothuroidea</taxon>
        <taxon>Aspidochirotacea</taxon>
        <taxon>Aspidochirotida</taxon>
        <taxon>Stichopodidae</taxon>
        <taxon>Apostichopus</taxon>
    </lineage>
</organism>
<dbReference type="GO" id="GO:0050840">
    <property type="term" value="F:extracellular matrix binding"/>
    <property type="evidence" value="ECO:0007669"/>
    <property type="project" value="TreeGrafter"/>
</dbReference>
<evidence type="ECO:0000256" key="2">
    <source>
        <dbReference type="ARBA" id="ARBA00022525"/>
    </source>
</evidence>
<keyword evidence="8" id="KW-1185">Reference proteome</keyword>
<dbReference type="InterPro" id="IPR019577">
    <property type="entry name" value="SPARC/Testican_Ca-bd-dom"/>
</dbReference>
<evidence type="ECO:0000256" key="4">
    <source>
        <dbReference type="ARBA" id="ARBA00023157"/>
    </source>
</evidence>
<reference evidence="7 8" key="1">
    <citation type="journal article" date="2017" name="PLoS Biol.">
        <title>The sea cucumber genome provides insights into morphological evolution and visceral regeneration.</title>
        <authorList>
            <person name="Zhang X."/>
            <person name="Sun L."/>
            <person name="Yuan J."/>
            <person name="Sun Y."/>
            <person name="Gao Y."/>
            <person name="Zhang L."/>
            <person name="Li S."/>
            <person name="Dai H."/>
            <person name="Hamel J.F."/>
            <person name="Liu C."/>
            <person name="Yu Y."/>
            <person name="Liu S."/>
            <person name="Lin W."/>
            <person name="Guo K."/>
            <person name="Jin S."/>
            <person name="Xu P."/>
            <person name="Storey K.B."/>
            <person name="Huan P."/>
            <person name="Zhang T."/>
            <person name="Zhou Y."/>
            <person name="Zhang J."/>
            <person name="Lin C."/>
            <person name="Li X."/>
            <person name="Xing L."/>
            <person name="Huo D."/>
            <person name="Sun M."/>
            <person name="Wang L."/>
            <person name="Mercier A."/>
            <person name="Li F."/>
            <person name="Yang H."/>
            <person name="Xiang J."/>
        </authorList>
    </citation>
    <scope>NUCLEOTIDE SEQUENCE [LARGE SCALE GENOMIC DNA]</scope>
    <source>
        <strain evidence="7">Shaxun</strain>
        <tissue evidence="7">Muscle</tissue>
    </source>
</reference>
<evidence type="ECO:0000313" key="7">
    <source>
        <dbReference type="EMBL" id="PIK49030.1"/>
    </source>
</evidence>
<dbReference type="Gene3D" id="3.30.60.30">
    <property type="match status" value="1"/>
</dbReference>
<dbReference type="OrthoDB" id="9972865at2759"/>
<dbReference type="InterPro" id="IPR011992">
    <property type="entry name" value="EF-hand-dom_pair"/>
</dbReference>
<comment type="caution">
    <text evidence="7">The sequence shown here is derived from an EMBL/GenBank/DDBJ whole genome shotgun (WGS) entry which is preliminary data.</text>
</comment>
<dbReference type="PANTHER" id="PTHR13866">
    <property type="entry name" value="SPARC OSTEONECTIN"/>
    <property type="match status" value="1"/>
</dbReference>
<dbReference type="SUPFAM" id="SSF100895">
    <property type="entry name" value="Kazal-type serine protease inhibitors"/>
    <property type="match status" value="1"/>
</dbReference>
<protein>
    <recommendedName>
        <fullName evidence="6">Kazal-like domain-containing protein</fullName>
    </recommendedName>
</protein>
<keyword evidence="4" id="KW-1015">Disulfide bond</keyword>
<dbReference type="InterPro" id="IPR002350">
    <property type="entry name" value="Kazal_dom"/>
</dbReference>
<dbReference type="EMBL" id="MRZV01000486">
    <property type="protein sequence ID" value="PIK49030.1"/>
    <property type="molecule type" value="Genomic_DNA"/>
</dbReference>
<dbReference type="InterPro" id="IPR036058">
    <property type="entry name" value="Kazal_dom_sf"/>
</dbReference>
<evidence type="ECO:0000313" key="8">
    <source>
        <dbReference type="Proteomes" id="UP000230750"/>
    </source>
</evidence>
<dbReference type="Proteomes" id="UP000230750">
    <property type="component" value="Unassembled WGS sequence"/>
</dbReference>
<evidence type="ECO:0000256" key="5">
    <source>
        <dbReference type="ARBA" id="ARBA00023180"/>
    </source>
</evidence>
<dbReference type="Pfam" id="PF10591">
    <property type="entry name" value="SPARC_Ca_bdg"/>
    <property type="match status" value="1"/>
</dbReference>
<dbReference type="Pfam" id="PF07648">
    <property type="entry name" value="Kazal_2"/>
    <property type="match status" value="1"/>
</dbReference>
<evidence type="ECO:0000259" key="6">
    <source>
        <dbReference type="PROSITE" id="PS51465"/>
    </source>
</evidence>
<gene>
    <name evidence="7" type="ORF">BSL78_14096</name>
</gene>
<dbReference type="GO" id="GO:0005518">
    <property type="term" value="F:collagen binding"/>
    <property type="evidence" value="ECO:0007669"/>
    <property type="project" value="TreeGrafter"/>
</dbReference>
<dbReference type="STRING" id="307972.A0A2G8KM53"/>
<dbReference type="PROSITE" id="PS51465">
    <property type="entry name" value="KAZAL_2"/>
    <property type="match status" value="1"/>
</dbReference>
<dbReference type="AlphaFoldDB" id="A0A2G8KM53"/>
<accession>A0A2G8KM53</accession>
<dbReference type="GO" id="GO:0005615">
    <property type="term" value="C:extracellular space"/>
    <property type="evidence" value="ECO:0007669"/>
    <property type="project" value="TreeGrafter"/>
</dbReference>
<evidence type="ECO:0000256" key="3">
    <source>
        <dbReference type="ARBA" id="ARBA00022729"/>
    </source>
</evidence>
<keyword evidence="2" id="KW-0964">Secreted</keyword>
<dbReference type="Gene3D" id="1.10.238.10">
    <property type="entry name" value="EF-hand"/>
    <property type="match status" value="1"/>
</dbReference>
<keyword evidence="5" id="KW-0325">Glycoprotein</keyword>
<dbReference type="SUPFAM" id="SSF47473">
    <property type="entry name" value="EF-hand"/>
    <property type="match status" value="1"/>
</dbReference>
<dbReference type="GO" id="GO:0005509">
    <property type="term" value="F:calcium ion binding"/>
    <property type="evidence" value="ECO:0007669"/>
    <property type="project" value="InterPro"/>
</dbReference>
<dbReference type="PANTHER" id="PTHR13866:SF14">
    <property type="entry name" value="BM-40"/>
    <property type="match status" value="1"/>
</dbReference>
<name>A0A2G8KM53_STIJA</name>
<evidence type="ECO:0000256" key="1">
    <source>
        <dbReference type="ARBA" id="ARBA00004613"/>
    </source>
</evidence>
<feature type="domain" description="Kazal-like" evidence="6">
    <location>
        <begin position="68"/>
        <end position="120"/>
    </location>
</feature>
<sequence length="194" mass="22353">MDEHLARQALDQLTFSREEQIYNIAMEVASDSTRQRATANDVTNVCSFYKCSEGKVCIVSESNDPSCICAESCIPAEDEESFVCSTQNVTYDSKCDFYRRKCIEEIPESEDLHYFGECRALPPCALSELQEFPHRLREWFSDVMISLSNLDEHLGGLSADDKLLLMNSRQAERHRYAVPVQWKFRSLDRHPHDN</sequence>
<proteinExistence type="predicted"/>
<comment type="subcellular location">
    <subcellularLocation>
        <location evidence="1">Secreted</location>
    </subcellularLocation>
</comment>
<keyword evidence="3" id="KW-0732">Signal</keyword>